<dbReference type="PANTHER" id="PTHR30469">
    <property type="entry name" value="MULTIDRUG RESISTANCE PROTEIN MDTA"/>
    <property type="match status" value="1"/>
</dbReference>
<keyword evidence="5" id="KW-1185">Reference proteome</keyword>
<dbReference type="Gene3D" id="2.40.50.100">
    <property type="match status" value="1"/>
</dbReference>
<dbReference type="NCBIfam" id="TIGR01730">
    <property type="entry name" value="RND_mfp"/>
    <property type="match status" value="1"/>
</dbReference>
<protein>
    <recommendedName>
        <fullName evidence="6">Hemolysin D</fullName>
    </recommendedName>
</protein>
<name>X7F6P5_9RHOB</name>
<accession>X7F6P5</accession>
<dbReference type="AlphaFoldDB" id="X7F6P5"/>
<evidence type="ECO:0000256" key="2">
    <source>
        <dbReference type="SAM" id="Coils"/>
    </source>
</evidence>
<feature type="coiled-coil region" evidence="2">
    <location>
        <begin position="95"/>
        <end position="159"/>
    </location>
</feature>
<dbReference type="OrthoDB" id="9813967at2"/>
<organism evidence="4 5">
    <name type="scientific">Roseivivax isoporae LMG 25204</name>
    <dbReference type="NCBI Taxonomy" id="1449351"/>
    <lineage>
        <taxon>Bacteria</taxon>
        <taxon>Pseudomonadati</taxon>
        <taxon>Pseudomonadota</taxon>
        <taxon>Alphaproteobacteria</taxon>
        <taxon>Rhodobacterales</taxon>
        <taxon>Roseobacteraceae</taxon>
        <taxon>Roseivivax</taxon>
    </lineage>
</organism>
<gene>
    <name evidence="4" type="ORF">RISW2_05555</name>
</gene>
<dbReference type="STRING" id="1449351.RISW2_05555"/>
<feature type="chain" id="PRO_5004977539" description="Hemolysin D" evidence="3">
    <location>
        <begin position="24"/>
        <end position="358"/>
    </location>
</feature>
<keyword evidence="2" id="KW-0175">Coiled coil</keyword>
<dbReference type="InterPro" id="IPR006143">
    <property type="entry name" value="RND_pump_MFP"/>
</dbReference>
<dbReference type="Gene3D" id="1.10.287.470">
    <property type="entry name" value="Helix hairpin bin"/>
    <property type="match status" value="1"/>
</dbReference>
<dbReference type="PATRIC" id="fig|1449351.3.peg.2420"/>
<dbReference type="Proteomes" id="UP000023430">
    <property type="component" value="Unassembled WGS sequence"/>
</dbReference>
<comment type="caution">
    <text evidence="4">The sequence shown here is derived from an EMBL/GenBank/DDBJ whole genome shotgun (WGS) entry which is preliminary data.</text>
</comment>
<reference evidence="4 5" key="1">
    <citation type="submission" date="2014-01" db="EMBL/GenBank/DDBJ databases">
        <title>Roseivivax isoporae LMG 25204 Genome Sequencing.</title>
        <authorList>
            <person name="Lai Q."/>
            <person name="Li G."/>
            <person name="Shao Z."/>
        </authorList>
    </citation>
    <scope>NUCLEOTIDE SEQUENCE [LARGE SCALE GENOMIC DNA]</scope>
    <source>
        <strain evidence="4 5">LMG 25204</strain>
    </source>
</reference>
<dbReference type="EMBL" id="JAME01000017">
    <property type="protein sequence ID" value="ETX28557.1"/>
    <property type="molecule type" value="Genomic_DNA"/>
</dbReference>
<proteinExistence type="inferred from homology"/>
<evidence type="ECO:0000256" key="3">
    <source>
        <dbReference type="SAM" id="SignalP"/>
    </source>
</evidence>
<evidence type="ECO:0000313" key="5">
    <source>
        <dbReference type="Proteomes" id="UP000023430"/>
    </source>
</evidence>
<dbReference type="Gene3D" id="2.40.420.20">
    <property type="match status" value="1"/>
</dbReference>
<keyword evidence="3" id="KW-0732">Signal</keyword>
<dbReference type="SUPFAM" id="SSF111369">
    <property type="entry name" value="HlyD-like secretion proteins"/>
    <property type="match status" value="1"/>
</dbReference>
<comment type="similarity">
    <text evidence="1">Belongs to the membrane fusion protein (MFP) (TC 8.A.1) family.</text>
</comment>
<dbReference type="eggNOG" id="COG0845">
    <property type="taxonomic scope" value="Bacteria"/>
</dbReference>
<dbReference type="Gene3D" id="2.40.30.170">
    <property type="match status" value="1"/>
</dbReference>
<evidence type="ECO:0000313" key="4">
    <source>
        <dbReference type="EMBL" id="ETX28557.1"/>
    </source>
</evidence>
<sequence>MTRLTQVLSAALVALCLPVAAFAQEEAANPTPPPRPAKLMTLQAGDDRIARQFYGRVEARETVELAFQVGGQIVEFPAPEGGPILEGGLVARLDLDPFRRQLDEARVNLSKAERDLARLEALSGSAVSEVQREDARTQAQLAEIAVADAEDALENATLNAPFDALVARRMVANFSTVQAGTPVVRMHDMSEKRVAIDVPEVLFRRAAGGEDVELFATFPGDDTRYPLLPREFEAETADVGQTFRLTLAFQSDPGDWVLPGSSTTVTALSGLGAGSGILVPETALVYGADRSPNVFVYRPSEDNADTGTVVLTPVGIETRSDGRISLVEGPEPGTEIVETGAPQLEDGQQVRRFTGIGE</sequence>
<dbReference type="GO" id="GO:1990281">
    <property type="term" value="C:efflux pump complex"/>
    <property type="evidence" value="ECO:0007669"/>
    <property type="project" value="TreeGrafter"/>
</dbReference>
<dbReference type="PANTHER" id="PTHR30469:SF20">
    <property type="entry name" value="EFFLUX RND TRANSPORTER PERIPLASMIC ADAPTOR SUBUNIT"/>
    <property type="match status" value="1"/>
</dbReference>
<dbReference type="RefSeq" id="WP_043771320.1">
    <property type="nucleotide sequence ID" value="NZ_JAME01000017.1"/>
</dbReference>
<evidence type="ECO:0000256" key="1">
    <source>
        <dbReference type="ARBA" id="ARBA00009477"/>
    </source>
</evidence>
<evidence type="ECO:0008006" key="6">
    <source>
        <dbReference type="Google" id="ProtNLM"/>
    </source>
</evidence>
<dbReference type="GO" id="GO:0015562">
    <property type="term" value="F:efflux transmembrane transporter activity"/>
    <property type="evidence" value="ECO:0007669"/>
    <property type="project" value="TreeGrafter"/>
</dbReference>
<feature type="signal peptide" evidence="3">
    <location>
        <begin position="1"/>
        <end position="23"/>
    </location>
</feature>